<sequence>MNEKLTEKIKKRYNRVSGIYDSMDKMIKESWRKDLLDNVEGYILEVGVGTGANLPFYPDDIHLTGIDFSSGMLKHAREKVNNLTLPYQINLIEMDAQQMDFPDNTFDYVVATCVYCSVPDPVKGLKEMGRVCKPDGKIILLEHMRSDKEVVGKLMDLLNPISVNIWGANINRKTLDNIKQAGLLIEQNEDLFYSIVRKLVVKPKK</sequence>
<dbReference type="InterPro" id="IPR029063">
    <property type="entry name" value="SAM-dependent_MTases_sf"/>
</dbReference>
<organism evidence="2 3">
    <name type="scientific">Paraliobacillus quinghaiensis</name>
    <dbReference type="NCBI Taxonomy" id="470815"/>
    <lineage>
        <taxon>Bacteria</taxon>
        <taxon>Bacillati</taxon>
        <taxon>Bacillota</taxon>
        <taxon>Bacilli</taxon>
        <taxon>Bacillales</taxon>
        <taxon>Bacillaceae</taxon>
        <taxon>Paraliobacillus</taxon>
    </lineage>
</organism>
<reference evidence="2" key="2">
    <citation type="submission" date="2020-09" db="EMBL/GenBank/DDBJ databases">
        <authorList>
            <person name="Sun Q."/>
            <person name="Zhou Y."/>
        </authorList>
    </citation>
    <scope>NUCLEOTIDE SEQUENCE</scope>
    <source>
        <strain evidence="2">CGMCC 1.6333</strain>
    </source>
</reference>
<protein>
    <submittedName>
        <fullName evidence="2">SAM-dependent methyltransferase</fullName>
    </submittedName>
</protein>
<dbReference type="GO" id="GO:0032259">
    <property type="term" value="P:methylation"/>
    <property type="evidence" value="ECO:0007669"/>
    <property type="project" value="UniProtKB-KW"/>
</dbReference>
<dbReference type="PANTHER" id="PTHR45036:SF1">
    <property type="entry name" value="METHYLTRANSFERASE LIKE 7A"/>
    <property type="match status" value="1"/>
</dbReference>
<dbReference type="EMBL" id="BMLG01000005">
    <property type="protein sequence ID" value="GGM29409.1"/>
    <property type="molecule type" value="Genomic_DNA"/>
</dbReference>
<evidence type="ECO:0000313" key="2">
    <source>
        <dbReference type="EMBL" id="GGM29409.1"/>
    </source>
</evidence>
<dbReference type="CDD" id="cd02440">
    <property type="entry name" value="AdoMet_MTases"/>
    <property type="match status" value="1"/>
</dbReference>
<gene>
    <name evidence="2" type="ORF">GCM10011351_14420</name>
</gene>
<comment type="caution">
    <text evidence="2">The sequence shown here is derived from an EMBL/GenBank/DDBJ whole genome shotgun (WGS) entry which is preliminary data.</text>
</comment>
<reference evidence="2" key="1">
    <citation type="journal article" date="2014" name="Int. J. Syst. Evol. Microbiol.">
        <title>Complete genome sequence of Corynebacterium casei LMG S-19264T (=DSM 44701T), isolated from a smear-ripened cheese.</title>
        <authorList>
            <consortium name="US DOE Joint Genome Institute (JGI-PGF)"/>
            <person name="Walter F."/>
            <person name="Albersmeier A."/>
            <person name="Kalinowski J."/>
            <person name="Ruckert C."/>
        </authorList>
    </citation>
    <scope>NUCLEOTIDE SEQUENCE</scope>
    <source>
        <strain evidence="2">CGMCC 1.6333</strain>
    </source>
</reference>
<dbReference type="SUPFAM" id="SSF53335">
    <property type="entry name" value="S-adenosyl-L-methionine-dependent methyltransferases"/>
    <property type="match status" value="1"/>
</dbReference>
<dbReference type="Gene3D" id="3.40.50.150">
    <property type="entry name" value="Vaccinia Virus protein VP39"/>
    <property type="match status" value="1"/>
</dbReference>
<dbReference type="Proteomes" id="UP000618460">
    <property type="component" value="Unassembled WGS sequence"/>
</dbReference>
<proteinExistence type="predicted"/>
<dbReference type="RefSeq" id="WP_117153869.1">
    <property type="nucleotide sequence ID" value="NZ_BMLG01000005.1"/>
</dbReference>
<keyword evidence="3" id="KW-1185">Reference proteome</keyword>
<feature type="domain" description="Methyltransferase type 11" evidence="1">
    <location>
        <begin position="44"/>
        <end position="140"/>
    </location>
</feature>
<dbReference type="PANTHER" id="PTHR45036">
    <property type="entry name" value="METHYLTRANSFERASE LIKE 7B"/>
    <property type="match status" value="1"/>
</dbReference>
<dbReference type="OrthoDB" id="9772751at2"/>
<keyword evidence="2" id="KW-0489">Methyltransferase</keyword>
<dbReference type="Pfam" id="PF08241">
    <property type="entry name" value="Methyltransf_11"/>
    <property type="match status" value="1"/>
</dbReference>
<dbReference type="AlphaFoldDB" id="A0A917TN58"/>
<evidence type="ECO:0000259" key="1">
    <source>
        <dbReference type="Pfam" id="PF08241"/>
    </source>
</evidence>
<dbReference type="GO" id="GO:0008757">
    <property type="term" value="F:S-adenosylmethionine-dependent methyltransferase activity"/>
    <property type="evidence" value="ECO:0007669"/>
    <property type="project" value="InterPro"/>
</dbReference>
<dbReference type="InterPro" id="IPR013216">
    <property type="entry name" value="Methyltransf_11"/>
</dbReference>
<dbReference type="InterPro" id="IPR052356">
    <property type="entry name" value="Thiol_S-MT"/>
</dbReference>
<evidence type="ECO:0000313" key="3">
    <source>
        <dbReference type="Proteomes" id="UP000618460"/>
    </source>
</evidence>
<accession>A0A917TN58</accession>
<name>A0A917TN58_9BACI</name>
<keyword evidence="2" id="KW-0808">Transferase</keyword>